<feature type="region of interest" description="Disordered" evidence="2">
    <location>
        <begin position="174"/>
        <end position="210"/>
    </location>
</feature>
<dbReference type="EMBL" id="JASBNA010000115">
    <property type="protein sequence ID" value="KAK7676492.1"/>
    <property type="molecule type" value="Genomic_DNA"/>
</dbReference>
<dbReference type="InterPro" id="IPR001623">
    <property type="entry name" value="DnaJ_domain"/>
</dbReference>
<dbReference type="Gene3D" id="1.10.287.110">
    <property type="entry name" value="DnaJ domain"/>
    <property type="match status" value="1"/>
</dbReference>
<evidence type="ECO:0000313" key="6">
    <source>
        <dbReference type="Proteomes" id="UP001385951"/>
    </source>
</evidence>
<dbReference type="Proteomes" id="UP001385951">
    <property type="component" value="Unassembled WGS sequence"/>
</dbReference>
<protein>
    <recommendedName>
        <fullName evidence="4">J domain-containing protein</fullName>
    </recommendedName>
</protein>
<dbReference type="PANTHER" id="PTHR44145">
    <property type="entry name" value="DNAJ HOMOLOG SUBFAMILY A MEMBER 3, MITOCHONDRIAL"/>
    <property type="match status" value="1"/>
</dbReference>
<keyword evidence="3" id="KW-0472">Membrane</keyword>
<dbReference type="AlphaFoldDB" id="A0AAW0FA90"/>
<feature type="transmembrane region" description="Helical" evidence="3">
    <location>
        <begin position="148"/>
        <end position="166"/>
    </location>
</feature>
<keyword evidence="1" id="KW-0143">Chaperone</keyword>
<dbReference type="SMART" id="SM00271">
    <property type="entry name" value="DnaJ"/>
    <property type="match status" value="1"/>
</dbReference>
<reference evidence="5 6" key="1">
    <citation type="submission" date="2022-09" db="EMBL/GenBank/DDBJ databases">
        <authorList>
            <person name="Palmer J.M."/>
        </authorList>
    </citation>
    <scope>NUCLEOTIDE SEQUENCE [LARGE SCALE GENOMIC DNA]</scope>
    <source>
        <strain evidence="5 6">DSM 7382</strain>
    </source>
</reference>
<dbReference type="InterPro" id="IPR051938">
    <property type="entry name" value="Apopto_cytoskel_mod"/>
</dbReference>
<dbReference type="Pfam" id="PF00226">
    <property type="entry name" value="DnaJ"/>
    <property type="match status" value="1"/>
</dbReference>
<accession>A0AAW0FA90</accession>
<sequence>MYSLVTARRACLRPSIHSFRLASTSANPYPYPTQSNPTPHQIFHLPHNASKPDVKARYYDLVRIYHPDSIVNRAVAPEIAQARFQSISAAYDVLRGKRRAAGSLADLEDPTPGVVHDYHRLSTAMWRARQRRRADLSLGIDERWKERLFFGAILLTIGAFVAQTYSTRRQAIASAMENPRSDPFVQKSRRNSIDESALASSPPPSPTKDV</sequence>
<proteinExistence type="predicted"/>
<dbReference type="PRINTS" id="PR00625">
    <property type="entry name" value="JDOMAIN"/>
</dbReference>
<name>A0AAW0FA90_9APHY</name>
<organism evidence="5 6">
    <name type="scientific">Cerrena zonata</name>
    <dbReference type="NCBI Taxonomy" id="2478898"/>
    <lineage>
        <taxon>Eukaryota</taxon>
        <taxon>Fungi</taxon>
        <taxon>Dikarya</taxon>
        <taxon>Basidiomycota</taxon>
        <taxon>Agaricomycotina</taxon>
        <taxon>Agaricomycetes</taxon>
        <taxon>Polyporales</taxon>
        <taxon>Cerrenaceae</taxon>
        <taxon>Cerrena</taxon>
    </lineage>
</organism>
<evidence type="ECO:0000256" key="2">
    <source>
        <dbReference type="SAM" id="MobiDB-lite"/>
    </source>
</evidence>
<gene>
    <name evidence="5" type="ORF">QCA50_020566</name>
</gene>
<keyword evidence="3" id="KW-1133">Transmembrane helix</keyword>
<dbReference type="PANTHER" id="PTHR44145:SF3">
    <property type="entry name" value="DNAJ HOMOLOG SUBFAMILY A MEMBER 3, MITOCHONDRIAL"/>
    <property type="match status" value="1"/>
</dbReference>
<dbReference type="PROSITE" id="PS50076">
    <property type="entry name" value="DNAJ_2"/>
    <property type="match status" value="1"/>
</dbReference>
<evidence type="ECO:0000259" key="4">
    <source>
        <dbReference type="PROSITE" id="PS50076"/>
    </source>
</evidence>
<feature type="compositionally biased region" description="Pro residues" evidence="2">
    <location>
        <begin position="201"/>
        <end position="210"/>
    </location>
</feature>
<comment type="caution">
    <text evidence="5">The sequence shown here is derived from an EMBL/GenBank/DDBJ whole genome shotgun (WGS) entry which is preliminary data.</text>
</comment>
<keyword evidence="3" id="KW-0812">Transmembrane</keyword>
<feature type="domain" description="J" evidence="4">
    <location>
        <begin position="38"/>
        <end position="99"/>
    </location>
</feature>
<dbReference type="SUPFAM" id="SSF46565">
    <property type="entry name" value="Chaperone J-domain"/>
    <property type="match status" value="1"/>
</dbReference>
<dbReference type="CDD" id="cd06257">
    <property type="entry name" value="DnaJ"/>
    <property type="match status" value="1"/>
</dbReference>
<evidence type="ECO:0000256" key="3">
    <source>
        <dbReference type="SAM" id="Phobius"/>
    </source>
</evidence>
<dbReference type="InterPro" id="IPR036869">
    <property type="entry name" value="J_dom_sf"/>
</dbReference>
<evidence type="ECO:0000313" key="5">
    <source>
        <dbReference type="EMBL" id="KAK7676492.1"/>
    </source>
</evidence>
<evidence type="ECO:0000256" key="1">
    <source>
        <dbReference type="ARBA" id="ARBA00023186"/>
    </source>
</evidence>
<keyword evidence="6" id="KW-1185">Reference proteome</keyword>